<feature type="compositionally biased region" description="Polar residues" evidence="8">
    <location>
        <begin position="1"/>
        <end position="13"/>
    </location>
</feature>
<dbReference type="EMBL" id="JADGIZ020000022">
    <property type="protein sequence ID" value="KAL2915690.1"/>
    <property type="molecule type" value="Genomic_DNA"/>
</dbReference>
<feature type="compositionally biased region" description="Basic and acidic residues" evidence="8">
    <location>
        <begin position="280"/>
        <end position="299"/>
    </location>
</feature>
<dbReference type="SMART" id="SM00320">
    <property type="entry name" value="WD40"/>
    <property type="match status" value="6"/>
</dbReference>
<dbReference type="Gene3D" id="2.130.10.10">
    <property type="entry name" value="YVTN repeat-like/Quinoprotein amine dehydrogenase"/>
    <property type="match status" value="1"/>
</dbReference>
<dbReference type="Proteomes" id="UP001527925">
    <property type="component" value="Unassembled WGS sequence"/>
</dbReference>
<sequence>MRPGSSTPEPQQSDFEDRGQQPDEGEDSDGAFETPATPSRPSKRRATSLLEEAPTPTTTTSDRFISELSTSGRMQFRLSVSQERREQQQQQRRRGVHGQPGQLQRPAATLPAAALGTPTGRRLFVASTSQSTPQSGRGTAAAGTSAEPPARDALAYPTPSSSVSPSQRASKRVRLLSSAELTQLSATSFNNMLKRAIGVPPTLEPIHQFTGSATAPSGTASRWLAESERAAGANPPAPMRLLAAPAATPPGGDDNEATREDLGRPRSEPPSRTGARTSRASRDADDLRRIMTTPTKRDAFPFLQHTPTSRRSGAGPSSGAGSDAGRSLIGSEMDLLDSRSLLMSPSARRNTLMQRLQLFQSLQMQQETPHGHGARRSPQALGGLLTRHGRRLPDSPETVLDAPDVRDDYYINVLDWGMLGFLMVALNDKCYLWSQRGGVVSEIYQTPADDYITCCAFSPQGHRAMVATEAGDMLLFDVRRTTLGAIKSAASDQGIAALRWVDTSVFATGNRHGTVGLWDTRLQGFGSIASATGFHRDRVVGIAVHRDEMHFATGGNGHIVNIWDRRQMARPLLAIHEHTSAVRALQWCPWEDNLLATGGGLGDGKICFFNSNTGRLQATIETGQQVCQVLWSRYHRELVSLLSLETDQIVLWRYPTLEQIGSIPGHTGARPLFAALSPDGQTLATMAGDETIKASAHERVCDEPLSWRRLTRCLPEQLWKCFPTLPGQLPLKPRLSALETPTKIGTIR</sequence>
<evidence type="ECO:0000256" key="5">
    <source>
        <dbReference type="ARBA" id="ARBA00022776"/>
    </source>
</evidence>
<gene>
    <name evidence="10" type="ORF">HK105_204875</name>
</gene>
<dbReference type="Pfam" id="PF24807">
    <property type="entry name" value="WD40_CDC20-Fz"/>
    <property type="match status" value="1"/>
</dbReference>
<keyword evidence="2 7" id="KW-0853">WD repeat</keyword>
<dbReference type="InterPro" id="IPR056150">
    <property type="entry name" value="WD40_CDC20-Fz"/>
</dbReference>
<protein>
    <recommendedName>
        <fullName evidence="9">CDC20/Fizzy WD40 domain-containing protein</fullName>
    </recommendedName>
</protein>
<evidence type="ECO:0000256" key="3">
    <source>
        <dbReference type="ARBA" id="ARBA00022618"/>
    </source>
</evidence>
<dbReference type="InterPro" id="IPR033010">
    <property type="entry name" value="Cdc20/Fizzy"/>
</dbReference>
<evidence type="ECO:0000256" key="8">
    <source>
        <dbReference type="SAM" id="MobiDB-lite"/>
    </source>
</evidence>
<feature type="region of interest" description="Disordered" evidence="8">
    <location>
        <begin position="126"/>
        <end position="169"/>
    </location>
</feature>
<feature type="compositionally biased region" description="Basic and acidic residues" evidence="8">
    <location>
        <begin position="256"/>
        <end position="269"/>
    </location>
</feature>
<evidence type="ECO:0000259" key="9">
    <source>
        <dbReference type="Pfam" id="PF24807"/>
    </source>
</evidence>
<accession>A0ABR4N860</accession>
<keyword evidence="11" id="KW-1185">Reference proteome</keyword>
<feature type="compositionally biased region" description="Polar residues" evidence="8">
    <location>
        <begin position="67"/>
        <end position="81"/>
    </location>
</feature>
<feature type="repeat" description="WD" evidence="7">
    <location>
        <begin position="532"/>
        <end position="564"/>
    </location>
</feature>
<feature type="compositionally biased region" description="Low complexity" evidence="8">
    <location>
        <begin position="157"/>
        <end position="166"/>
    </location>
</feature>
<proteinExistence type="inferred from homology"/>
<evidence type="ECO:0000313" key="10">
    <source>
        <dbReference type="EMBL" id="KAL2915690.1"/>
    </source>
</evidence>
<evidence type="ECO:0000256" key="2">
    <source>
        <dbReference type="ARBA" id="ARBA00022574"/>
    </source>
</evidence>
<dbReference type="InterPro" id="IPR036322">
    <property type="entry name" value="WD40_repeat_dom_sf"/>
</dbReference>
<feature type="compositionally biased region" description="Low complexity" evidence="8">
    <location>
        <begin position="239"/>
        <end position="250"/>
    </location>
</feature>
<feature type="region of interest" description="Disordered" evidence="8">
    <location>
        <begin position="208"/>
        <end position="326"/>
    </location>
</feature>
<feature type="domain" description="CDC20/Fizzy WD40" evidence="9">
    <location>
        <begin position="400"/>
        <end position="693"/>
    </location>
</feature>
<dbReference type="InterPro" id="IPR001680">
    <property type="entry name" value="WD40_rpt"/>
</dbReference>
<comment type="caution">
    <text evidence="10">The sequence shown here is derived from an EMBL/GenBank/DDBJ whole genome shotgun (WGS) entry which is preliminary data.</text>
</comment>
<name>A0ABR4N860_9FUNG</name>
<keyword evidence="3" id="KW-0132">Cell division</keyword>
<keyword evidence="4" id="KW-0677">Repeat</keyword>
<feature type="compositionally biased region" description="Polar residues" evidence="8">
    <location>
        <begin position="209"/>
        <end position="220"/>
    </location>
</feature>
<dbReference type="SUPFAM" id="SSF50978">
    <property type="entry name" value="WD40 repeat-like"/>
    <property type="match status" value="1"/>
</dbReference>
<feature type="compositionally biased region" description="Low complexity" evidence="8">
    <location>
        <begin position="47"/>
        <end position="61"/>
    </location>
</feature>
<feature type="compositionally biased region" description="Low complexity" evidence="8">
    <location>
        <begin position="309"/>
        <end position="326"/>
    </location>
</feature>
<reference evidence="10 11" key="1">
    <citation type="submission" date="2023-09" db="EMBL/GenBank/DDBJ databases">
        <title>Pangenome analysis of Batrachochytrium dendrobatidis and related Chytrids.</title>
        <authorList>
            <person name="Yacoub M.N."/>
            <person name="Stajich J.E."/>
            <person name="James T.Y."/>
        </authorList>
    </citation>
    <scope>NUCLEOTIDE SEQUENCE [LARGE SCALE GENOMIC DNA]</scope>
    <source>
        <strain evidence="10 11">JEL0888</strain>
    </source>
</reference>
<keyword evidence="5" id="KW-0498">Mitosis</keyword>
<evidence type="ECO:0000256" key="7">
    <source>
        <dbReference type="PROSITE-ProRule" id="PRU00221"/>
    </source>
</evidence>
<keyword evidence="6" id="KW-0131">Cell cycle</keyword>
<dbReference type="PROSITE" id="PS50082">
    <property type="entry name" value="WD_REPEATS_2"/>
    <property type="match status" value="1"/>
</dbReference>
<evidence type="ECO:0000313" key="11">
    <source>
        <dbReference type="Proteomes" id="UP001527925"/>
    </source>
</evidence>
<comment type="similarity">
    <text evidence="1">Belongs to the WD repeat CDC20/Fizzy family.</text>
</comment>
<feature type="region of interest" description="Disordered" evidence="8">
    <location>
        <begin position="1"/>
        <end position="108"/>
    </location>
</feature>
<dbReference type="InterPro" id="IPR015943">
    <property type="entry name" value="WD40/YVTN_repeat-like_dom_sf"/>
</dbReference>
<dbReference type="PANTHER" id="PTHR19918">
    <property type="entry name" value="CELL DIVISION CYCLE 20 CDC20 FIZZY -RELATED"/>
    <property type="match status" value="1"/>
</dbReference>
<evidence type="ECO:0000256" key="6">
    <source>
        <dbReference type="ARBA" id="ARBA00023306"/>
    </source>
</evidence>
<dbReference type="PANTHER" id="PTHR19918:SF8">
    <property type="entry name" value="FI02843P"/>
    <property type="match status" value="1"/>
</dbReference>
<feature type="compositionally biased region" description="Low complexity" evidence="8">
    <location>
        <begin position="135"/>
        <end position="146"/>
    </location>
</feature>
<evidence type="ECO:0000256" key="4">
    <source>
        <dbReference type="ARBA" id="ARBA00022737"/>
    </source>
</evidence>
<evidence type="ECO:0000256" key="1">
    <source>
        <dbReference type="ARBA" id="ARBA00006445"/>
    </source>
</evidence>
<organism evidence="10 11">
    <name type="scientific">Polyrhizophydium stewartii</name>
    <dbReference type="NCBI Taxonomy" id="2732419"/>
    <lineage>
        <taxon>Eukaryota</taxon>
        <taxon>Fungi</taxon>
        <taxon>Fungi incertae sedis</taxon>
        <taxon>Chytridiomycota</taxon>
        <taxon>Chytridiomycota incertae sedis</taxon>
        <taxon>Chytridiomycetes</taxon>
        <taxon>Rhizophydiales</taxon>
        <taxon>Rhizophydiales incertae sedis</taxon>
        <taxon>Polyrhizophydium</taxon>
    </lineage>
</organism>